<keyword evidence="3" id="KW-1185">Reference proteome</keyword>
<feature type="compositionally biased region" description="Polar residues" evidence="1">
    <location>
        <begin position="70"/>
        <end position="80"/>
    </location>
</feature>
<evidence type="ECO:0000313" key="2">
    <source>
        <dbReference type="EMBL" id="EKD19344.1"/>
    </source>
</evidence>
<reference evidence="2 3" key="1">
    <citation type="journal article" date="2012" name="BMC Genomics">
        <title>Sequencing the genome of Marssonina brunnea reveals fungus-poplar co-evolution.</title>
        <authorList>
            <person name="Zhu S."/>
            <person name="Cao Y.-Z."/>
            <person name="Jiang C."/>
            <person name="Tan B.-Y."/>
            <person name="Wang Z."/>
            <person name="Feng S."/>
            <person name="Zhang L."/>
            <person name="Su X.-H."/>
            <person name="Brejova B."/>
            <person name="Vinar T."/>
            <person name="Xu M."/>
            <person name="Wang M.-X."/>
            <person name="Zhang S.-G."/>
            <person name="Huang M.-R."/>
            <person name="Wu R."/>
            <person name="Zhou Y."/>
        </authorList>
    </citation>
    <scope>NUCLEOTIDE SEQUENCE [LARGE SCALE GENOMIC DNA]</scope>
    <source>
        <strain evidence="2 3">MB_m1</strain>
    </source>
</reference>
<evidence type="ECO:0000313" key="3">
    <source>
        <dbReference type="Proteomes" id="UP000006753"/>
    </source>
</evidence>
<dbReference type="Proteomes" id="UP000006753">
    <property type="component" value="Unassembled WGS sequence"/>
</dbReference>
<feature type="region of interest" description="Disordered" evidence="1">
    <location>
        <begin position="1"/>
        <end position="117"/>
    </location>
</feature>
<dbReference type="KEGG" id="mbe:MBM_02581"/>
<dbReference type="HOGENOM" id="CLU_1250900_0_0_1"/>
<feature type="compositionally biased region" description="Low complexity" evidence="1">
    <location>
        <begin position="1"/>
        <end position="29"/>
    </location>
</feature>
<dbReference type="OrthoDB" id="10427687at2759"/>
<accession>K1Y2G3</accession>
<proteinExistence type="predicted"/>
<name>K1Y2G3_MARBU</name>
<evidence type="ECO:0000256" key="1">
    <source>
        <dbReference type="SAM" id="MobiDB-lite"/>
    </source>
</evidence>
<dbReference type="RefSeq" id="XP_007290470.1">
    <property type="nucleotide sequence ID" value="XM_007290408.1"/>
</dbReference>
<dbReference type="InParanoid" id="K1Y2G3"/>
<protein>
    <submittedName>
        <fullName evidence="2">Uncharacterized protein</fullName>
    </submittedName>
</protein>
<dbReference type="GeneID" id="18758516"/>
<feature type="compositionally biased region" description="Pro residues" evidence="1">
    <location>
        <begin position="103"/>
        <end position="114"/>
    </location>
</feature>
<gene>
    <name evidence="2" type="ORF">MBM_02581</name>
</gene>
<sequence>MSQQTTPPSELERPPSSLSSTSTDLDSLTAAHSEHSTFSVSAETDDDARSTTSSAPTLTSEDLDSAALTDASSFPETSRAPSPGPRLLQQQQDPDTDGHFQPSPSPPSPPPPPTAVEVTSFSHLASELSLFASCLSATPEKPCDEEDVLAQARRKEMLKRDLLELAGKGADGSEVGREREAELLGKIESLLVGWREVYEGVEGWRHERKGERARRELRRAA</sequence>
<feature type="compositionally biased region" description="Polar residues" evidence="1">
    <location>
        <begin position="50"/>
        <end position="60"/>
    </location>
</feature>
<dbReference type="EMBL" id="JH921431">
    <property type="protein sequence ID" value="EKD19344.1"/>
    <property type="molecule type" value="Genomic_DNA"/>
</dbReference>
<dbReference type="AlphaFoldDB" id="K1Y2G3"/>
<organism evidence="2 3">
    <name type="scientific">Marssonina brunnea f. sp. multigermtubi (strain MB_m1)</name>
    <name type="common">Marssonina leaf spot fungus</name>
    <dbReference type="NCBI Taxonomy" id="1072389"/>
    <lineage>
        <taxon>Eukaryota</taxon>
        <taxon>Fungi</taxon>
        <taxon>Dikarya</taxon>
        <taxon>Ascomycota</taxon>
        <taxon>Pezizomycotina</taxon>
        <taxon>Leotiomycetes</taxon>
        <taxon>Helotiales</taxon>
        <taxon>Drepanopezizaceae</taxon>
        <taxon>Drepanopeziza</taxon>
    </lineage>
</organism>